<feature type="transmembrane region" description="Helical" evidence="10">
    <location>
        <begin position="30"/>
        <end position="51"/>
    </location>
</feature>
<evidence type="ECO:0000256" key="2">
    <source>
        <dbReference type="ARBA" id="ARBA00022516"/>
    </source>
</evidence>
<dbReference type="PANTHER" id="PTHR11157:SF103">
    <property type="entry name" value="ELONGATION OF VERY LONG CHAIN FATTY ACIDS PROTEIN"/>
    <property type="match status" value="1"/>
</dbReference>
<evidence type="ECO:0000313" key="11">
    <source>
        <dbReference type="EMBL" id="CAF4756024.1"/>
    </source>
</evidence>
<organism evidence="11 12">
    <name type="scientific">Pieris macdunnoughi</name>
    <dbReference type="NCBI Taxonomy" id="345717"/>
    <lineage>
        <taxon>Eukaryota</taxon>
        <taxon>Metazoa</taxon>
        <taxon>Ecdysozoa</taxon>
        <taxon>Arthropoda</taxon>
        <taxon>Hexapoda</taxon>
        <taxon>Insecta</taxon>
        <taxon>Pterygota</taxon>
        <taxon>Neoptera</taxon>
        <taxon>Endopterygota</taxon>
        <taxon>Lepidoptera</taxon>
        <taxon>Glossata</taxon>
        <taxon>Ditrysia</taxon>
        <taxon>Papilionoidea</taxon>
        <taxon>Pieridae</taxon>
        <taxon>Pierinae</taxon>
        <taxon>Pieris</taxon>
    </lineage>
</organism>
<keyword evidence="8 10" id="KW-0472">Membrane</keyword>
<dbReference type="PROSITE" id="PS01188">
    <property type="entry name" value="ELO"/>
    <property type="match status" value="1"/>
</dbReference>
<dbReference type="EC" id="2.3.1.199" evidence="10"/>
<comment type="catalytic activity">
    <reaction evidence="10">
        <text>a very-long-chain acyl-CoA + malonyl-CoA + H(+) = a very-long-chain 3-oxoacyl-CoA + CO2 + CoA</text>
        <dbReference type="Rhea" id="RHEA:32727"/>
        <dbReference type="ChEBI" id="CHEBI:15378"/>
        <dbReference type="ChEBI" id="CHEBI:16526"/>
        <dbReference type="ChEBI" id="CHEBI:57287"/>
        <dbReference type="ChEBI" id="CHEBI:57384"/>
        <dbReference type="ChEBI" id="CHEBI:90725"/>
        <dbReference type="ChEBI" id="CHEBI:90736"/>
        <dbReference type="EC" id="2.3.1.199"/>
    </reaction>
</comment>
<keyword evidence="9 10" id="KW-0275">Fatty acid biosynthesis</keyword>
<gene>
    <name evidence="11" type="ORF">PMACD_LOCUS998</name>
</gene>
<evidence type="ECO:0000256" key="9">
    <source>
        <dbReference type="ARBA" id="ARBA00023160"/>
    </source>
</evidence>
<dbReference type="GO" id="GO:0030148">
    <property type="term" value="P:sphingolipid biosynthetic process"/>
    <property type="evidence" value="ECO:0007669"/>
    <property type="project" value="TreeGrafter"/>
</dbReference>
<keyword evidence="3 10" id="KW-0808">Transferase</keyword>
<keyword evidence="7 10" id="KW-0443">Lipid metabolism</keyword>
<evidence type="ECO:0000256" key="1">
    <source>
        <dbReference type="ARBA" id="ARBA00004141"/>
    </source>
</evidence>
<dbReference type="InterPro" id="IPR002076">
    <property type="entry name" value="ELO_fam"/>
</dbReference>
<dbReference type="GO" id="GO:0019367">
    <property type="term" value="P:fatty acid elongation, saturated fatty acid"/>
    <property type="evidence" value="ECO:0007669"/>
    <property type="project" value="TreeGrafter"/>
</dbReference>
<keyword evidence="4 10" id="KW-0812">Transmembrane</keyword>
<feature type="transmembrane region" description="Helical" evidence="10">
    <location>
        <begin position="162"/>
        <end position="182"/>
    </location>
</feature>
<evidence type="ECO:0000256" key="3">
    <source>
        <dbReference type="ARBA" id="ARBA00022679"/>
    </source>
</evidence>
<accession>A0A821LUC6</accession>
<sequence length="268" mass="31726">MVATYENIFEDVSKTVESSPIQIWTLNETLTGLFLVLVLYLSLVLKILPTFMKHRQPFQLNRLLSIYNAVQVTSSLYIVFLYSKYVFRHGVITTRCPQGEDLKDSINDILPYFIAKHVDLLDTIFFILRKKQNQVTFLHVYHHSAMVGWTWFHYMYHPCDHFVVVGLINSFVHVIMYTYYWLASLGPEYARFVWWKKHLTKVQLIQFVLVISNLYYQQKLSPCPLPAAFHYYCLFCISSFFVLFINFYLQSYSKRRVSNSAKEAVKDD</sequence>
<evidence type="ECO:0000256" key="8">
    <source>
        <dbReference type="ARBA" id="ARBA00023136"/>
    </source>
</evidence>
<protein>
    <recommendedName>
        <fullName evidence="10">Elongation of very long chain fatty acids protein</fullName>
        <ecNumber evidence="10">2.3.1.199</ecNumber>
    </recommendedName>
    <alternativeName>
        <fullName evidence="10">Very-long-chain 3-oxoacyl-CoA synthase</fullName>
    </alternativeName>
</protein>
<keyword evidence="5 10" id="KW-0276">Fatty acid metabolism</keyword>
<dbReference type="AlphaFoldDB" id="A0A821LUC6"/>
<dbReference type="GO" id="GO:0042761">
    <property type="term" value="P:very long-chain fatty acid biosynthetic process"/>
    <property type="evidence" value="ECO:0007669"/>
    <property type="project" value="TreeGrafter"/>
</dbReference>
<dbReference type="InterPro" id="IPR030457">
    <property type="entry name" value="ELO_CS"/>
</dbReference>
<dbReference type="GO" id="GO:0034626">
    <property type="term" value="P:fatty acid elongation, polyunsaturated fatty acid"/>
    <property type="evidence" value="ECO:0007669"/>
    <property type="project" value="TreeGrafter"/>
</dbReference>
<dbReference type="GO" id="GO:0005789">
    <property type="term" value="C:endoplasmic reticulum membrane"/>
    <property type="evidence" value="ECO:0007669"/>
    <property type="project" value="TreeGrafter"/>
</dbReference>
<comment type="caution">
    <text evidence="10">Lacks conserved residue(s) required for the propagation of feature annotation.</text>
</comment>
<keyword evidence="12" id="KW-1185">Reference proteome</keyword>
<feature type="transmembrane region" description="Helical" evidence="10">
    <location>
        <begin position="63"/>
        <end position="82"/>
    </location>
</feature>
<comment type="caution">
    <text evidence="11">The sequence shown here is derived from an EMBL/GenBank/DDBJ whole genome shotgun (WGS) entry which is preliminary data.</text>
</comment>
<dbReference type="Pfam" id="PF01151">
    <property type="entry name" value="ELO"/>
    <property type="match status" value="1"/>
</dbReference>
<dbReference type="Proteomes" id="UP000663880">
    <property type="component" value="Unassembled WGS sequence"/>
</dbReference>
<evidence type="ECO:0000256" key="6">
    <source>
        <dbReference type="ARBA" id="ARBA00022989"/>
    </source>
</evidence>
<keyword evidence="6 10" id="KW-1133">Transmembrane helix</keyword>
<name>A0A821LUC6_9NEOP</name>
<evidence type="ECO:0000256" key="5">
    <source>
        <dbReference type="ARBA" id="ARBA00022832"/>
    </source>
</evidence>
<dbReference type="EMBL" id="CAJOBZ010000002">
    <property type="protein sequence ID" value="CAF4756024.1"/>
    <property type="molecule type" value="Genomic_DNA"/>
</dbReference>
<reference evidence="11" key="1">
    <citation type="submission" date="2021-02" db="EMBL/GenBank/DDBJ databases">
        <authorList>
            <person name="Steward A R."/>
        </authorList>
    </citation>
    <scope>NUCLEOTIDE SEQUENCE</scope>
</reference>
<dbReference type="GO" id="GO:0034625">
    <property type="term" value="P:fatty acid elongation, monounsaturated fatty acid"/>
    <property type="evidence" value="ECO:0007669"/>
    <property type="project" value="TreeGrafter"/>
</dbReference>
<dbReference type="OrthoDB" id="434092at2759"/>
<evidence type="ECO:0000256" key="4">
    <source>
        <dbReference type="ARBA" id="ARBA00022692"/>
    </source>
</evidence>
<comment type="subcellular location">
    <subcellularLocation>
        <location evidence="1">Membrane</location>
        <topology evidence="1">Multi-pass membrane protein</topology>
    </subcellularLocation>
</comment>
<evidence type="ECO:0000256" key="7">
    <source>
        <dbReference type="ARBA" id="ARBA00023098"/>
    </source>
</evidence>
<evidence type="ECO:0000313" key="12">
    <source>
        <dbReference type="Proteomes" id="UP000663880"/>
    </source>
</evidence>
<feature type="transmembrane region" description="Helical" evidence="10">
    <location>
        <begin position="229"/>
        <end position="249"/>
    </location>
</feature>
<dbReference type="PANTHER" id="PTHR11157">
    <property type="entry name" value="FATTY ACID ACYL TRANSFERASE-RELATED"/>
    <property type="match status" value="1"/>
</dbReference>
<evidence type="ECO:0000256" key="10">
    <source>
        <dbReference type="RuleBase" id="RU361115"/>
    </source>
</evidence>
<dbReference type="GO" id="GO:0009922">
    <property type="term" value="F:fatty acid elongase activity"/>
    <property type="evidence" value="ECO:0007669"/>
    <property type="project" value="UniProtKB-EC"/>
</dbReference>
<proteinExistence type="inferred from homology"/>
<comment type="similarity">
    <text evidence="10">Belongs to the ELO family.</text>
</comment>
<keyword evidence="2 10" id="KW-0444">Lipid biosynthesis</keyword>